<keyword evidence="4" id="KW-1185">Reference proteome</keyword>
<reference evidence="5" key="2">
    <citation type="submission" date="2025-08" db="UniProtKB">
        <authorList>
            <consortium name="RefSeq"/>
        </authorList>
    </citation>
    <scope>IDENTIFICATION</scope>
    <source>
        <tissue evidence="5">Young leaves</tissue>
    </source>
</reference>
<dbReference type="KEGG" id="pda:103717561"/>
<protein>
    <submittedName>
        <fullName evidence="5">Uncharacterized protein LOC103717561</fullName>
    </submittedName>
</protein>
<dbReference type="GeneID" id="103717561"/>
<evidence type="ECO:0000256" key="1">
    <source>
        <dbReference type="ARBA" id="ARBA00004123"/>
    </source>
</evidence>
<comment type="subcellular location">
    <subcellularLocation>
        <location evidence="1">Nucleus</location>
    </subcellularLocation>
</comment>
<keyword evidence="2" id="KW-0539">Nucleus</keyword>
<accession>A0A8B7CQI9</accession>
<name>A0A8B7CQI9_PHODC</name>
<sequence>MRMDTSLIPQNNHGTMVEEEELGSTSSSSDNFLGSSDSLDDATSSTSSSSLSNKDDQFEDGPLYEMSSLIAQLPFKRGLSKFYNGKSQSFTSLSNVRSLEDLAKPERLYRKKAKLSKSYGGGLDGRKSLSPYGRSKTITKKVSRGPSFSPSAGSRPPIPPQKSSNFF</sequence>
<reference evidence="4" key="1">
    <citation type="journal article" date="2019" name="Nat. Commun.">
        <title>Genome-wide association mapping of date palm fruit traits.</title>
        <authorList>
            <person name="Hazzouri K.M."/>
            <person name="Gros-Balthazard M."/>
            <person name="Flowers J.M."/>
            <person name="Copetti D."/>
            <person name="Lemansour A."/>
            <person name="Lebrun M."/>
            <person name="Masmoudi K."/>
            <person name="Ferrand S."/>
            <person name="Dhar M.I."/>
            <person name="Fresquez Z.A."/>
            <person name="Rosas U."/>
            <person name="Zhang J."/>
            <person name="Talag J."/>
            <person name="Lee S."/>
            <person name="Kudrna D."/>
            <person name="Powell R.F."/>
            <person name="Leitch I.J."/>
            <person name="Krueger R.R."/>
            <person name="Wing R.A."/>
            <person name="Amiri K.M.A."/>
            <person name="Purugganan M.D."/>
        </authorList>
    </citation>
    <scope>NUCLEOTIDE SEQUENCE [LARGE SCALE GENOMIC DNA]</scope>
    <source>
        <strain evidence="4">cv. Khalas</strain>
    </source>
</reference>
<gene>
    <name evidence="5" type="primary">LOC103717561</name>
</gene>
<dbReference type="PANTHER" id="PTHR33172">
    <property type="entry name" value="OS08G0516900 PROTEIN"/>
    <property type="match status" value="1"/>
</dbReference>
<dbReference type="GO" id="GO:0005634">
    <property type="term" value="C:nucleus"/>
    <property type="evidence" value="ECO:0007669"/>
    <property type="project" value="UniProtKB-SubCell"/>
</dbReference>
<dbReference type="OrthoDB" id="1938584at2759"/>
<evidence type="ECO:0000256" key="3">
    <source>
        <dbReference type="SAM" id="MobiDB-lite"/>
    </source>
</evidence>
<proteinExistence type="predicted"/>
<dbReference type="Proteomes" id="UP000228380">
    <property type="component" value="Chromosome 17"/>
</dbReference>
<evidence type="ECO:0000256" key="2">
    <source>
        <dbReference type="ARBA" id="ARBA00023242"/>
    </source>
</evidence>
<evidence type="ECO:0000313" key="4">
    <source>
        <dbReference type="Proteomes" id="UP000228380"/>
    </source>
</evidence>
<feature type="region of interest" description="Disordered" evidence="3">
    <location>
        <begin position="114"/>
        <end position="167"/>
    </location>
</feature>
<dbReference type="GO" id="GO:0006950">
    <property type="term" value="P:response to stress"/>
    <property type="evidence" value="ECO:0007669"/>
    <property type="project" value="UniProtKB-ARBA"/>
</dbReference>
<feature type="compositionally biased region" description="Low complexity" evidence="3">
    <location>
        <begin position="23"/>
        <end position="52"/>
    </location>
</feature>
<feature type="region of interest" description="Disordered" evidence="3">
    <location>
        <begin position="1"/>
        <end position="59"/>
    </location>
</feature>
<dbReference type="PANTHER" id="PTHR33172:SF29">
    <property type="entry name" value="OS06G0559400 PROTEIN"/>
    <property type="match status" value="1"/>
</dbReference>
<evidence type="ECO:0000313" key="5">
    <source>
        <dbReference type="RefSeq" id="XP_008804228.2"/>
    </source>
</evidence>
<dbReference type="InterPro" id="IPR051992">
    <property type="entry name" value="OxStress_Response_Reg"/>
</dbReference>
<dbReference type="RefSeq" id="XP_008804228.2">
    <property type="nucleotide sequence ID" value="XM_008806006.4"/>
</dbReference>
<dbReference type="AlphaFoldDB" id="A0A8B7CQI9"/>
<organism evidence="4 5">
    <name type="scientific">Phoenix dactylifera</name>
    <name type="common">Date palm</name>
    <dbReference type="NCBI Taxonomy" id="42345"/>
    <lineage>
        <taxon>Eukaryota</taxon>
        <taxon>Viridiplantae</taxon>
        <taxon>Streptophyta</taxon>
        <taxon>Embryophyta</taxon>
        <taxon>Tracheophyta</taxon>
        <taxon>Spermatophyta</taxon>
        <taxon>Magnoliopsida</taxon>
        <taxon>Liliopsida</taxon>
        <taxon>Arecaceae</taxon>
        <taxon>Coryphoideae</taxon>
        <taxon>Phoeniceae</taxon>
        <taxon>Phoenix</taxon>
    </lineage>
</organism>